<reference evidence="2 3" key="1">
    <citation type="submission" date="2020-08" db="EMBL/GenBank/DDBJ databases">
        <title>Genome public.</title>
        <authorList>
            <person name="Liu C."/>
            <person name="Sun Q."/>
        </authorList>
    </citation>
    <scope>NUCLEOTIDE SEQUENCE [LARGE SCALE GENOMIC DNA]</scope>
    <source>
        <strain evidence="2 3">NSJ-37</strain>
    </source>
</reference>
<evidence type="ECO:0000256" key="1">
    <source>
        <dbReference type="SAM" id="Phobius"/>
    </source>
</evidence>
<dbReference type="PANTHER" id="PTHR45661:SF3">
    <property type="entry name" value="IG-LIKE DOMAIN-CONTAINING PROTEIN"/>
    <property type="match status" value="1"/>
</dbReference>
<dbReference type="Gene3D" id="3.80.10.10">
    <property type="entry name" value="Ribonuclease Inhibitor"/>
    <property type="match status" value="2"/>
</dbReference>
<keyword evidence="1" id="KW-1133">Transmembrane helix</keyword>
<dbReference type="RefSeq" id="WP_249297627.1">
    <property type="nucleotide sequence ID" value="NZ_JACRSX010000005.1"/>
</dbReference>
<keyword evidence="1" id="KW-0472">Membrane</keyword>
<dbReference type="InterPro" id="IPR026906">
    <property type="entry name" value="LRR_5"/>
</dbReference>
<comment type="caution">
    <text evidence="2">The sequence shown here is derived from an EMBL/GenBank/DDBJ whole genome shotgun (WGS) entry which is preliminary data.</text>
</comment>
<protein>
    <submittedName>
        <fullName evidence="2">Leucine-rich repeat protein</fullName>
    </submittedName>
</protein>
<dbReference type="Pfam" id="PF13306">
    <property type="entry name" value="LRR_5"/>
    <property type="match status" value="2"/>
</dbReference>
<name>A0ABR7N0E8_9FIRM</name>
<keyword evidence="1" id="KW-0812">Transmembrane</keyword>
<accession>A0ABR7N0E8</accession>
<gene>
    <name evidence="2" type="ORF">H8704_05565</name>
</gene>
<keyword evidence="3" id="KW-1185">Reference proteome</keyword>
<proteinExistence type="predicted"/>
<dbReference type="InterPro" id="IPR053139">
    <property type="entry name" value="Surface_bspA-like"/>
</dbReference>
<evidence type="ECO:0000313" key="3">
    <source>
        <dbReference type="Proteomes" id="UP000606193"/>
    </source>
</evidence>
<dbReference type="InterPro" id="IPR032675">
    <property type="entry name" value="LRR_dom_sf"/>
</dbReference>
<dbReference type="Proteomes" id="UP000606193">
    <property type="component" value="Unassembled WGS sequence"/>
</dbReference>
<dbReference type="SUPFAM" id="SSF52058">
    <property type="entry name" value="L domain-like"/>
    <property type="match status" value="1"/>
</dbReference>
<feature type="transmembrane region" description="Helical" evidence="1">
    <location>
        <begin position="7"/>
        <end position="23"/>
    </location>
</feature>
<dbReference type="PANTHER" id="PTHR45661">
    <property type="entry name" value="SURFACE ANTIGEN"/>
    <property type="match status" value="1"/>
</dbReference>
<organism evidence="2 3">
    <name type="scientific">Jutongia huaianensis</name>
    <dbReference type="NCBI Taxonomy" id="2763668"/>
    <lineage>
        <taxon>Bacteria</taxon>
        <taxon>Bacillati</taxon>
        <taxon>Bacillota</taxon>
        <taxon>Clostridia</taxon>
        <taxon>Lachnospirales</taxon>
        <taxon>Lachnospiraceae</taxon>
        <taxon>Jutongia</taxon>
    </lineage>
</organism>
<dbReference type="EMBL" id="JACRSX010000005">
    <property type="protein sequence ID" value="MBC8562106.1"/>
    <property type="molecule type" value="Genomic_DNA"/>
</dbReference>
<sequence length="419" mass="47776">MRRHGKTIFLTAILAIITVFVIMDRGYTGADNTTVETDAKKVGAAKKNPGPFWTLSPDEQRWVDVEKDGLCYDKTIAVDIWDHPEKYGFKYLDDVYQLIAFKQEFDSEGNAKYTDVTVPEKLNGIPVVNRYCFEGHYELKSLRIRARYSCRNDIIWSAMPSGDPKSIKGCTGLEHYELPRDVQWLSNDDLADCTTIKSLNIPKNVTAIMEDAFRGCKNLNTFTFDKFSNLNNVDGLRKTSWWKENTQKNGMTIYQKCLVDAGRKGGTITLRGDKVEKVLDSAFRNSRAKTIRLENIKTLSYSALAYNKAEKIVLGKGIRTIPEGCFSGDKKLKEIRITSKEKIIWGKSVDTEDSYYTVVGLEQEALKKNQKIDIYIYNDKLHQKSLYRANLSAKKVTLHVPAKMVSKYRDCVKCRVVSL</sequence>
<evidence type="ECO:0000313" key="2">
    <source>
        <dbReference type="EMBL" id="MBC8562106.1"/>
    </source>
</evidence>